<reference evidence="3 4" key="1">
    <citation type="journal article" date="2018" name="PLoS ONE">
        <title>The draft genome of Kipferlia bialata reveals reductive genome evolution in fornicate parasites.</title>
        <authorList>
            <person name="Tanifuji G."/>
            <person name="Takabayashi S."/>
            <person name="Kume K."/>
            <person name="Takagi M."/>
            <person name="Nakayama T."/>
            <person name="Kamikawa R."/>
            <person name="Inagaki Y."/>
            <person name="Hashimoto T."/>
        </authorList>
    </citation>
    <scope>NUCLEOTIDE SEQUENCE [LARGE SCALE GENOMIC DNA]</scope>
    <source>
        <strain evidence="3">NY0173</strain>
    </source>
</reference>
<evidence type="ECO:0000256" key="1">
    <source>
        <dbReference type="SAM" id="Coils"/>
    </source>
</evidence>
<proteinExistence type="predicted"/>
<comment type="caution">
    <text evidence="3">The sequence shown here is derived from an EMBL/GenBank/DDBJ whole genome shotgun (WGS) entry which is preliminary data.</text>
</comment>
<feature type="coiled-coil region" evidence="1">
    <location>
        <begin position="266"/>
        <end position="321"/>
    </location>
</feature>
<keyword evidence="1" id="KW-0175">Coiled coil</keyword>
<gene>
    <name evidence="3" type="ORF">KIPB_011072</name>
</gene>
<keyword evidence="4" id="KW-1185">Reference proteome</keyword>
<accession>A0A9K3D5Z9</accession>
<dbReference type="EMBL" id="BDIP01004348">
    <property type="protein sequence ID" value="GIQ88747.1"/>
    <property type="molecule type" value="Genomic_DNA"/>
</dbReference>
<evidence type="ECO:0000313" key="4">
    <source>
        <dbReference type="Proteomes" id="UP000265618"/>
    </source>
</evidence>
<evidence type="ECO:0000256" key="2">
    <source>
        <dbReference type="SAM" id="MobiDB-lite"/>
    </source>
</evidence>
<feature type="region of interest" description="Disordered" evidence="2">
    <location>
        <begin position="169"/>
        <end position="242"/>
    </location>
</feature>
<name>A0A9K3D5Z9_9EUKA</name>
<organism evidence="3 4">
    <name type="scientific">Kipferlia bialata</name>
    <dbReference type="NCBI Taxonomy" id="797122"/>
    <lineage>
        <taxon>Eukaryota</taxon>
        <taxon>Metamonada</taxon>
        <taxon>Carpediemonas-like organisms</taxon>
        <taxon>Kipferlia</taxon>
    </lineage>
</organism>
<feature type="compositionally biased region" description="Polar residues" evidence="2">
    <location>
        <begin position="198"/>
        <end position="224"/>
    </location>
</feature>
<feature type="compositionally biased region" description="Low complexity" evidence="2">
    <location>
        <begin position="172"/>
        <end position="182"/>
    </location>
</feature>
<sequence length="351" mass="37356">MTDVQKLQLALIRDCVFFRGPSKAVLMPVLGVKDASEFRRLQNRLGNDVSSQMPSDAPIGELGIALLPTIIDHSASLQHDLQIEILNSVVTIVERCGEVDSTQLQGLCDILHARISALLDLHLRGRSKKLRRLQGRVTAMRSRVGTAITTDAPAVTVTEAAELGSVCEETADAPTPEETAPASPSPVPTTTGPKAVTEDTTAAPTVTLRPTANLNASATPTALSEETAPDAPTYGEDADAPTDTVNVAPPLTSGLEARFAAFQAQLDAVTAQNATLSERLENRDREMVTMSERLESTEAENVSLRQRVAELSGRLKCMEAENAGVKVAVSQITHCLRGAASAIEDALFDTQ</sequence>
<dbReference type="AlphaFoldDB" id="A0A9K3D5Z9"/>
<dbReference type="Proteomes" id="UP000265618">
    <property type="component" value="Unassembled WGS sequence"/>
</dbReference>
<evidence type="ECO:0000313" key="3">
    <source>
        <dbReference type="EMBL" id="GIQ88747.1"/>
    </source>
</evidence>
<protein>
    <submittedName>
        <fullName evidence="3">Uncharacterized protein</fullName>
    </submittedName>
</protein>